<dbReference type="EMBL" id="QAON01000023">
    <property type="protein sequence ID" value="PTQ87127.1"/>
    <property type="molecule type" value="Genomic_DNA"/>
</dbReference>
<reference evidence="3 4" key="1">
    <citation type="submission" date="2018-04" db="EMBL/GenBank/DDBJ databases">
        <title>Genomic Encyclopedia of Archaeal and Bacterial Type Strains, Phase II (KMG-II): from individual species to whole genera.</title>
        <authorList>
            <person name="Goeker M."/>
        </authorList>
    </citation>
    <scope>NUCLEOTIDE SEQUENCE [LARGE SCALE GENOMIC DNA]</scope>
    <source>
        <strain evidence="3 4">DSM 5822</strain>
    </source>
</reference>
<dbReference type="SUPFAM" id="SSF47413">
    <property type="entry name" value="lambda repressor-like DNA-binding domains"/>
    <property type="match status" value="1"/>
</dbReference>
<keyword evidence="4" id="KW-1185">Reference proteome</keyword>
<protein>
    <submittedName>
        <fullName evidence="3">DNA-binding XRE family transcriptional regulator</fullName>
    </submittedName>
</protein>
<dbReference type="RefSeq" id="WP_107866914.1">
    <property type="nucleotide sequence ID" value="NZ_QAON01000023.1"/>
</dbReference>
<dbReference type="Pfam" id="PF01381">
    <property type="entry name" value="HTH_3"/>
    <property type="match status" value="1"/>
</dbReference>
<gene>
    <name evidence="3" type="ORF">C8N29_12316</name>
</gene>
<dbReference type="GO" id="GO:0003677">
    <property type="term" value="F:DNA binding"/>
    <property type="evidence" value="ECO:0007669"/>
    <property type="project" value="UniProtKB-KW"/>
</dbReference>
<evidence type="ECO:0000313" key="4">
    <source>
        <dbReference type="Proteomes" id="UP000244223"/>
    </source>
</evidence>
<dbReference type="OrthoDB" id="9805856at2"/>
<dbReference type="InterPro" id="IPR001387">
    <property type="entry name" value="Cro/C1-type_HTH"/>
</dbReference>
<evidence type="ECO:0000259" key="2">
    <source>
        <dbReference type="PROSITE" id="PS50943"/>
    </source>
</evidence>
<accession>A0A2T5ITD4</accession>
<feature type="domain" description="HTH cro/C1-type" evidence="2">
    <location>
        <begin position="18"/>
        <end position="72"/>
    </location>
</feature>
<name>A0A2T5ITD4_9GAMM</name>
<evidence type="ECO:0000256" key="1">
    <source>
        <dbReference type="SAM" id="MobiDB-lite"/>
    </source>
</evidence>
<dbReference type="Gene3D" id="1.10.260.40">
    <property type="entry name" value="lambda repressor-like DNA-binding domains"/>
    <property type="match status" value="1"/>
</dbReference>
<evidence type="ECO:0000313" key="3">
    <source>
        <dbReference type="EMBL" id="PTQ87127.1"/>
    </source>
</evidence>
<dbReference type="Proteomes" id="UP000244223">
    <property type="component" value="Unassembled WGS sequence"/>
</dbReference>
<feature type="region of interest" description="Disordered" evidence="1">
    <location>
        <begin position="85"/>
        <end position="108"/>
    </location>
</feature>
<dbReference type="PROSITE" id="PS50943">
    <property type="entry name" value="HTH_CROC1"/>
    <property type="match status" value="1"/>
</dbReference>
<dbReference type="CDD" id="cd00093">
    <property type="entry name" value="HTH_XRE"/>
    <property type="match status" value="1"/>
</dbReference>
<keyword evidence="3" id="KW-0238">DNA-binding</keyword>
<dbReference type="SMART" id="SM00530">
    <property type="entry name" value="HTH_XRE"/>
    <property type="match status" value="1"/>
</dbReference>
<dbReference type="AlphaFoldDB" id="A0A2T5ITD4"/>
<dbReference type="InterPro" id="IPR010982">
    <property type="entry name" value="Lambda_DNA-bd_dom_sf"/>
</dbReference>
<proteinExistence type="predicted"/>
<comment type="caution">
    <text evidence="3">The sequence shown here is derived from an EMBL/GenBank/DDBJ whole genome shotgun (WGS) entry which is preliminary data.</text>
</comment>
<organism evidence="3 4">
    <name type="scientific">Agitococcus lubricus</name>
    <dbReference type="NCBI Taxonomy" id="1077255"/>
    <lineage>
        <taxon>Bacteria</taxon>
        <taxon>Pseudomonadati</taxon>
        <taxon>Pseudomonadota</taxon>
        <taxon>Gammaproteobacteria</taxon>
        <taxon>Moraxellales</taxon>
        <taxon>Moraxellaceae</taxon>
        <taxon>Agitococcus</taxon>
    </lineage>
</organism>
<sequence length="108" mass="11824">MVEYKSPTAIAEDLGERLKQARLNANLTQADVAARSGVSRKVLINAEKGKVQLEALVAIMLSLNLSHHLETFLAKPSISPLQLAKLQGKQRQRASGHIANKPEESAEW</sequence>